<name>A0A5M3W7T2_9ACTN</name>
<accession>A0A5M3W7T2</accession>
<keyword evidence="1" id="KW-0472">Membrane</keyword>
<dbReference type="InterPro" id="IPR009293">
    <property type="entry name" value="UPF0478"/>
</dbReference>
<proteinExistence type="predicted"/>
<comment type="caution">
    <text evidence="2">The sequence shown here is derived from an EMBL/GenBank/DDBJ whole genome shotgun (WGS) entry which is preliminary data.</text>
</comment>
<evidence type="ECO:0000313" key="2">
    <source>
        <dbReference type="EMBL" id="GES03221.1"/>
    </source>
</evidence>
<evidence type="ECO:0008006" key="4">
    <source>
        <dbReference type="Google" id="ProtNLM"/>
    </source>
</evidence>
<organism evidence="2 3">
    <name type="scientific">Acrocarpospora corrugata</name>
    <dbReference type="NCBI Taxonomy" id="35763"/>
    <lineage>
        <taxon>Bacteria</taxon>
        <taxon>Bacillati</taxon>
        <taxon>Actinomycetota</taxon>
        <taxon>Actinomycetes</taxon>
        <taxon>Streptosporangiales</taxon>
        <taxon>Streptosporangiaceae</taxon>
        <taxon>Acrocarpospora</taxon>
    </lineage>
</organism>
<keyword evidence="1" id="KW-1133">Transmembrane helix</keyword>
<dbReference type="EMBL" id="BLAD01000066">
    <property type="protein sequence ID" value="GES03221.1"/>
    <property type="molecule type" value="Genomic_DNA"/>
</dbReference>
<protein>
    <recommendedName>
        <fullName evidence="4">DUF948 domain-containing protein</fullName>
    </recommendedName>
</protein>
<feature type="transmembrane region" description="Helical" evidence="1">
    <location>
        <begin position="6"/>
        <end position="30"/>
    </location>
</feature>
<evidence type="ECO:0000256" key="1">
    <source>
        <dbReference type="SAM" id="Phobius"/>
    </source>
</evidence>
<dbReference type="AlphaFoldDB" id="A0A5M3W7T2"/>
<dbReference type="Proteomes" id="UP000334990">
    <property type="component" value="Unassembled WGS sequence"/>
</dbReference>
<evidence type="ECO:0000313" key="3">
    <source>
        <dbReference type="Proteomes" id="UP000334990"/>
    </source>
</evidence>
<sequence length="125" mass="13265">MLTAGEVAGLIVAVFWAILVSFLAFVLVKLSRLLVETTKMVAELGEKVGPLLEDVSYTISETNRQLVAVEAITENMRNASGDMAKLTGVASTIVAGPLVKISSIAHGVKAALTRRRPRMIGGKKS</sequence>
<keyword evidence="3" id="KW-1185">Reference proteome</keyword>
<keyword evidence="1" id="KW-0812">Transmembrane</keyword>
<dbReference type="OrthoDB" id="3237344at2"/>
<reference evidence="2 3" key="1">
    <citation type="submission" date="2019-10" db="EMBL/GenBank/DDBJ databases">
        <title>Whole genome shotgun sequence of Acrocarpospora corrugata NBRC 13972.</title>
        <authorList>
            <person name="Ichikawa N."/>
            <person name="Kimura A."/>
            <person name="Kitahashi Y."/>
            <person name="Komaki H."/>
            <person name="Oguchi A."/>
        </authorList>
    </citation>
    <scope>NUCLEOTIDE SEQUENCE [LARGE SCALE GENOMIC DNA]</scope>
    <source>
        <strain evidence="2 3">NBRC 13972</strain>
    </source>
</reference>
<dbReference type="Pfam" id="PF06103">
    <property type="entry name" value="DUF948"/>
    <property type="match status" value="1"/>
</dbReference>
<dbReference type="RefSeq" id="WP_155339396.1">
    <property type="nucleotide sequence ID" value="NZ_BAAABN010000006.1"/>
</dbReference>
<gene>
    <name evidence="2" type="ORF">Acor_52870</name>
</gene>